<evidence type="ECO:0000313" key="4">
    <source>
        <dbReference type="Proteomes" id="UP000625033"/>
    </source>
</evidence>
<comment type="caution">
    <text evidence="2">The sequence shown here is derived from an EMBL/GenBank/DDBJ whole genome shotgun (WGS) entry which is preliminary data.</text>
</comment>
<keyword evidence="4" id="KW-1185">Reference proteome</keyword>
<sequence length="38" mass="4243">MSTEPDDLDWDRLRDGHMSDYATDDEPLTVGSGDEEGD</sequence>
<feature type="region of interest" description="Disordered" evidence="1">
    <location>
        <begin position="1"/>
        <end position="38"/>
    </location>
</feature>
<evidence type="ECO:0000256" key="1">
    <source>
        <dbReference type="SAM" id="MobiDB-lite"/>
    </source>
</evidence>
<evidence type="ECO:0000313" key="2">
    <source>
        <dbReference type="EMBL" id="MBG6085802.1"/>
    </source>
</evidence>
<dbReference type="AlphaFoldDB" id="A0A931GGH3"/>
<accession>A0A931GGH3</accession>
<dbReference type="EMBL" id="JADOTZ010000001">
    <property type="protein sequence ID" value="MBG6085880.1"/>
    <property type="molecule type" value="Genomic_DNA"/>
</dbReference>
<evidence type="ECO:0000313" key="3">
    <source>
        <dbReference type="EMBL" id="MBG6085880.1"/>
    </source>
</evidence>
<proteinExistence type="predicted"/>
<name>A0A931GGH3_9MICC</name>
<reference evidence="2" key="1">
    <citation type="submission" date="2020-11" db="EMBL/GenBank/DDBJ databases">
        <title>Sequencing the genomes of 1000 actinobacteria strains.</title>
        <authorList>
            <person name="Klenk H.-P."/>
        </authorList>
    </citation>
    <scope>NUCLEOTIDE SEQUENCE</scope>
    <source>
        <strain evidence="2">DSM 26152</strain>
    </source>
</reference>
<dbReference type="Proteomes" id="UP000625033">
    <property type="component" value="Unassembled WGS sequence"/>
</dbReference>
<protein>
    <submittedName>
        <fullName evidence="2">Uncharacterized protein</fullName>
    </submittedName>
</protein>
<dbReference type="EMBL" id="JADOTZ010000001">
    <property type="protein sequence ID" value="MBG6085802.1"/>
    <property type="molecule type" value="Genomic_DNA"/>
</dbReference>
<feature type="compositionally biased region" description="Acidic residues" evidence="1">
    <location>
        <begin position="22"/>
        <end position="38"/>
    </location>
</feature>
<organism evidence="2 4">
    <name type="scientific">Zhihengliuella flava</name>
    <dbReference type="NCBI Taxonomy" id="1285193"/>
    <lineage>
        <taxon>Bacteria</taxon>
        <taxon>Bacillati</taxon>
        <taxon>Actinomycetota</taxon>
        <taxon>Actinomycetes</taxon>
        <taxon>Micrococcales</taxon>
        <taxon>Micrococcaceae</taxon>
        <taxon>Zhihengliuella</taxon>
    </lineage>
</organism>
<gene>
    <name evidence="2" type="ORF">IW252_002569</name>
    <name evidence="3" type="ORF">IW252_002647</name>
</gene>